<keyword evidence="1" id="KW-0812">Transmembrane</keyword>
<gene>
    <name evidence="3" type="ORF">HOLleu_32575</name>
</gene>
<evidence type="ECO:0000313" key="4">
    <source>
        <dbReference type="Proteomes" id="UP001152320"/>
    </source>
</evidence>
<reference evidence="3" key="1">
    <citation type="submission" date="2021-10" db="EMBL/GenBank/DDBJ databases">
        <title>Tropical sea cucumber genome reveals ecological adaptation and Cuvierian tubules defense mechanism.</title>
        <authorList>
            <person name="Chen T."/>
        </authorList>
    </citation>
    <scope>NUCLEOTIDE SEQUENCE</scope>
    <source>
        <strain evidence="3">Nanhai2018</strain>
        <tissue evidence="3">Muscle</tissue>
    </source>
</reference>
<feature type="transmembrane region" description="Helical" evidence="1">
    <location>
        <begin position="222"/>
        <end position="242"/>
    </location>
</feature>
<feature type="signal peptide" evidence="2">
    <location>
        <begin position="1"/>
        <end position="25"/>
    </location>
</feature>
<protein>
    <submittedName>
        <fullName evidence="3">Uncharacterized protein</fullName>
    </submittedName>
</protein>
<accession>A0A9Q1BIW7</accession>
<comment type="caution">
    <text evidence="3">The sequence shown here is derived from an EMBL/GenBank/DDBJ whole genome shotgun (WGS) entry which is preliminary data.</text>
</comment>
<keyword evidence="2" id="KW-0732">Signal</keyword>
<keyword evidence="4" id="KW-1185">Reference proteome</keyword>
<proteinExistence type="predicted"/>
<keyword evidence="1" id="KW-0472">Membrane</keyword>
<keyword evidence="1" id="KW-1133">Transmembrane helix</keyword>
<evidence type="ECO:0000313" key="3">
    <source>
        <dbReference type="EMBL" id="KAJ8027431.1"/>
    </source>
</evidence>
<organism evidence="3 4">
    <name type="scientific">Holothuria leucospilota</name>
    <name type="common">Black long sea cucumber</name>
    <name type="synonym">Mertensiothuria leucospilota</name>
    <dbReference type="NCBI Taxonomy" id="206669"/>
    <lineage>
        <taxon>Eukaryota</taxon>
        <taxon>Metazoa</taxon>
        <taxon>Echinodermata</taxon>
        <taxon>Eleutherozoa</taxon>
        <taxon>Echinozoa</taxon>
        <taxon>Holothuroidea</taxon>
        <taxon>Aspidochirotacea</taxon>
        <taxon>Aspidochirotida</taxon>
        <taxon>Holothuriidae</taxon>
        <taxon>Holothuria</taxon>
    </lineage>
</organism>
<dbReference type="Proteomes" id="UP001152320">
    <property type="component" value="Chromosome 16"/>
</dbReference>
<evidence type="ECO:0000256" key="2">
    <source>
        <dbReference type="SAM" id="SignalP"/>
    </source>
</evidence>
<name>A0A9Q1BIW7_HOLLE</name>
<dbReference type="EMBL" id="JAIZAY010000016">
    <property type="protein sequence ID" value="KAJ8027431.1"/>
    <property type="molecule type" value="Genomic_DNA"/>
</dbReference>
<sequence>MTDVLLHKIMIYLCAALFLIERGNSRPTEQSGTLAEGDDTSHVECNCFVNLNGLSFFVNPKESVCVPVNVAFDITCTLQEETDATIDRHKQRVEGVLTTAGSNMFSDAICQWEDNGNSPQCSLTFDNRSYHSTGTKVILIEIMYQTIFKTVSLEVYDAEKEHPVCNPSRFTTSVIPSTRTQEITEHRVTKSISLSTKSSNVVHIADNPNRQNGSTLYVNNQLLIIAPACVVILIVIILVVLFTRKWRTRRHRDYVTNLPVEGAVEQYEMESSELQGNAEGHG</sequence>
<feature type="chain" id="PRO_5040241556" evidence="2">
    <location>
        <begin position="26"/>
        <end position="282"/>
    </location>
</feature>
<evidence type="ECO:0000256" key="1">
    <source>
        <dbReference type="SAM" id="Phobius"/>
    </source>
</evidence>
<dbReference type="AlphaFoldDB" id="A0A9Q1BIW7"/>